<keyword evidence="14 15" id="KW-0472">Membrane</keyword>
<accession>A0A367YBQ9</accession>
<dbReference type="GO" id="GO:0016787">
    <property type="term" value="F:hydrolase activity"/>
    <property type="evidence" value="ECO:0007669"/>
    <property type="project" value="UniProtKB-KW"/>
</dbReference>
<dbReference type="InterPro" id="IPR035437">
    <property type="entry name" value="SNase_OB-fold_sf"/>
</dbReference>
<feature type="transmembrane region" description="Helical" evidence="15">
    <location>
        <begin position="20"/>
        <end position="37"/>
    </location>
</feature>
<evidence type="ECO:0000256" key="13">
    <source>
        <dbReference type="ARBA" id="ARBA00023128"/>
    </source>
</evidence>
<keyword evidence="10" id="KW-0378">Hydrolase</keyword>
<dbReference type="SMART" id="SM00318">
    <property type="entry name" value="SNc"/>
    <property type="match status" value="1"/>
</dbReference>
<protein>
    <recommendedName>
        <fullName evidence="4">Probable endonuclease LCL3</fullName>
    </recommendedName>
    <alternativeName>
        <fullName evidence="5">Probable endonuclease lcl3</fullName>
    </alternativeName>
</protein>
<evidence type="ECO:0000256" key="7">
    <source>
        <dbReference type="ARBA" id="ARBA00022722"/>
    </source>
</evidence>
<evidence type="ECO:0000256" key="9">
    <source>
        <dbReference type="ARBA" id="ARBA00022759"/>
    </source>
</evidence>
<evidence type="ECO:0000256" key="11">
    <source>
        <dbReference type="ARBA" id="ARBA00022837"/>
    </source>
</evidence>
<evidence type="ECO:0000256" key="3">
    <source>
        <dbReference type="ARBA" id="ARBA00005435"/>
    </source>
</evidence>
<evidence type="ECO:0000256" key="2">
    <source>
        <dbReference type="ARBA" id="ARBA00004173"/>
    </source>
</evidence>
<evidence type="ECO:0000313" key="17">
    <source>
        <dbReference type="EMBL" id="RCK63090.1"/>
    </source>
</evidence>
<keyword evidence="6 15" id="KW-0812">Transmembrane</keyword>
<name>A0A367YBQ9_9ASCO</name>
<keyword evidence="7" id="KW-0540">Nuclease</keyword>
<dbReference type="GO" id="GO:0005739">
    <property type="term" value="C:mitochondrion"/>
    <property type="evidence" value="ECO:0007669"/>
    <property type="project" value="UniProtKB-SubCell"/>
</dbReference>
<dbReference type="Pfam" id="PF00565">
    <property type="entry name" value="SNase"/>
    <property type="match status" value="1"/>
</dbReference>
<sequence>MAPIPPAPQQDISILHPKVILLSAGIMTSLFLGYKFYARYVRRVRNYLDLTPSILENNRNLYGYVTRVGDGDNFRFYHTPGGILMGWGWLRQIPTARKDLKDETLMIRLCGVDAPEGAHFGKPAQPFADDALNWLRGYVDGKYVTITPYSIDQYKRVVARAQIWKWTGKKDVSAEMLKTGYAIVYEGKAEAEFGDNEDWYRKIEAHARRLRKGVWSLGKKLTTPGEYKRVNYRGE</sequence>
<dbReference type="PANTHER" id="PTHR12302">
    <property type="entry name" value="EBNA2 BINDING PROTEIN P100"/>
    <property type="match status" value="1"/>
</dbReference>
<evidence type="ECO:0000259" key="16">
    <source>
        <dbReference type="PROSITE" id="PS50830"/>
    </source>
</evidence>
<feature type="domain" description="TNase-like" evidence="16">
    <location>
        <begin position="59"/>
        <end position="217"/>
    </location>
</feature>
<dbReference type="OrthoDB" id="430293at2759"/>
<proteinExistence type="inferred from homology"/>
<evidence type="ECO:0000256" key="6">
    <source>
        <dbReference type="ARBA" id="ARBA00022692"/>
    </source>
</evidence>
<reference evidence="17 18" key="1">
    <citation type="submission" date="2018-06" db="EMBL/GenBank/DDBJ databases">
        <title>Whole genome sequencing of Candida tropicalis (genome annotated by CSBL at Korea University).</title>
        <authorList>
            <person name="Ahn J."/>
        </authorList>
    </citation>
    <scope>NUCLEOTIDE SEQUENCE [LARGE SCALE GENOMIC DNA]</scope>
    <source>
        <strain evidence="17 18">ATCC 20962</strain>
    </source>
</reference>
<evidence type="ECO:0000256" key="8">
    <source>
        <dbReference type="ARBA" id="ARBA00022723"/>
    </source>
</evidence>
<comment type="caution">
    <text evidence="17">The sequence shown here is derived from an EMBL/GenBank/DDBJ whole genome shotgun (WGS) entry which is preliminary data.</text>
</comment>
<evidence type="ECO:0000256" key="1">
    <source>
        <dbReference type="ARBA" id="ARBA00004167"/>
    </source>
</evidence>
<evidence type="ECO:0000313" key="18">
    <source>
        <dbReference type="Proteomes" id="UP000253472"/>
    </source>
</evidence>
<dbReference type="Gene3D" id="2.40.50.90">
    <property type="match status" value="1"/>
</dbReference>
<keyword evidence="11" id="KW-0106">Calcium</keyword>
<evidence type="ECO:0000256" key="15">
    <source>
        <dbReference type="SAM" id="Phobius"/>
    </source>
</evidence>
<keyword evidence="13" id="KW-0496">Mitochondrion</keyword>
<keyword evidence="18" id="KW-1185">Reference proteome</keyword>
<dbReference type="GO" id="GO:0004519">
    <property type="term" value="F:endonuclease activity"/>
    <property type="evidence" value="ECO:0007669"/>
    <property type="project" value="UniProtKB-KW"/>
</dbReference>
<evidence type="ECO:0000256" key="10">
    <source>
        <dbReference type="ARBA" id="ARBA00022801"/>
    </source>
</evidence>
<dbReference type="InterPro" id="IPR016071">
    <property type="entry name" value="Staphylococal_nuclease_OB-fold"/>
</dbReference>
<evidence type="ECO:0000256" key="12">
    <source>
        <dbReference type="ARBA" id="ARBA00022989"/>
    </source>
</evidence>
<gene>
    <name evidence="17" type="primary">LCL3_0</name>
    <name evidence="17" type="ORF">Cantr_09627</name>
</gene>
<evidence type="ECO:0000256" key="5">
    <source>
        <dbReference type="ARBA" id="ARBA00014651"/>
    </source>
</evidence>
<keyword evidence="12 15" id="KW-1133">Transmembrane helix</keyword>
<dbReference type="FunFam" id="2.40.50.90:FF:000035">
    <property type="entry name" value="Probable endonuclease LCL3"/>
    <property type="match status" value="1"/>
</dbReference>
<dbReference type="GO" id="GO:0046872">
    <property type="term" value="F:metal ion binding"/>
    <property type="evidence" value="ECO:0007669"/>
    <property type="project" value="UniProtKB-KW"/>
</dbReference>
<evidence type="ECO:0000256" key="14">
    <source>
        <dbReference type="ARBA" id="ARBA00023136"/>
    </source>
</evidence>
<dbReference type="PROSITE" id="PS50830">
    <property type="entry name" value="TNASE_3"/>
    <property type="match status" value="1"/>
</dbReference>
<dbReference type="Proteomes" id="UP000253472">
    <property type="component" value="Unassembled WGS sequence"/>
</dbReference>
<dbReference type="PANTHER" id="PTHR12302:SF3">
    <property type="entry name" value="SERINE_THREONINE-PROTEIN KINASE 31"/>
    <property type="match status" value="1"/>
</dbReference>
<dbReference type="STRING" id="5486.A0A367YBQ9"/>
<dbReference type="SUPFAM" id="SSF50199">
    <property type="entry name" value="Staphylococcal nuclease"/>
    <property type="match status" value="1"/>
</dbReference>
<evidence type="ECO:0000256" key="4">
    <source>
        <dbReference type="ARBA" id="ARBA00013404"/>
    </source>
</evidence>
<keyword evidence="9 17" id="KW-0255">Endonuclease</keyword>
<dbReference type="EMBL" id="QLNQ01000024">
    <property type="protein sequence ID" value="RCK63090.1"/>
    <property type="molecule type" value="Genomic_DNA"/>
</dbReference>
<comment type="similarity">
    <text evidence="3">Belongs to the LCL3 family.</text>
</comment>
<comment type="subcellular location">
    <subcellularLocation>
        <location evidence="1">Membrane</location>
        <topology evidence="1">Single-pass membrane protein</topology>
    </subcellularLocation>
    <subcellularLocation>
        <location evidence="2">Mitochondrion</location>
    </subcellularLocation>
</comment>
<dbReference type="GO" id="GO:0016020">
    <property type="term" value="C:membrane"/>
    <property type="evidence" value="ECO:0007669"/>
    <property type="project" value="UniProtKB-SubCell"/>
</dbReference>
<organism evidence="17 18">
    <name type="scientific">Candida viswanathii</name>
    <dbReference type="NCBI Taxonomy" id="5486"/>
    <lineage>
        <taxon>Eukaryota</taxon>
        <taxon>Fungi</taxon>
        <taxon>Dikarya</taxon>
        <taxon>Ascomycota</taxon>
        <taxon>Saccharomycotina</taxon>
        <taxon>Pichiomycetes</taxon>
        <taxon>Debaryomycetaceae</taxon>
        <taxon>Candida/Lodderomyces clade</taxon>
        <taxon>Candida</taxon>
    </lineage>
</organism>
<keyword evidence="8" id="KW-0479">Metal-binding</keyword>
<dbReference type="AlphaFoldDB" id="A0A367YBQ9"/>